<name>A0ABU8VB96_9BURK</name>
<dbReference type="PANTHER" id="PTHR43677">
    <property type="entry name" value="SHORT-CHAIN DEHYDROGENASE/REDUCTASE"/>
    <property type="match status" value="1"/>
</dbReference>
<dbReference type="InterPro" id="IPR011032">
    <property type="entry name" value="GroES-like_sf"/>
</dbReference>
<dbReference type="Proteomes" id="UP001365846">
    <property type="component" value="Unassembled WGS sequence"/>
</dbReference>
<evidence type="ECO:0000313" key="3">
    <source>
        <dbReference type="Proteomes" id="UP001365846"/>
    </source>
</evidence>
<dbReference type="Gene3D" id="3.90.180.10">
    <property type="entry name" value="Medium-chain alcohol dehydrogenases, catalytic domain"/>
    <property type="match status" value="1"/>
</dbReference>
<evidence type="ECO:0000259" key="1">
    <source>
        <dbReference type="SMART" id="SM00829"/>
    </source>
</evidence>
<dbReference type="SUPFAM" id="SSF50129">
    <property type="entry name" value="GroES-like"/>
    <property type="match status" value="1"/>
</dbReference>
<dbReference type="PANTHER" id="PTHR43677:SF4">
    <property type="entry name" value="QUINONE OXIDOREDUCTASE-LIKE PROTEIN 2"/>
    <property type="match status" value="1"/>
</dbReference>
<comment type="caution">
    <text evidence="2">The sequence shown here is derived from an EMBL/GenBank/DDBJ whole genome shotgun (WGS) entry which is preliminary data.</text>
</comment>
<dbReference type="SUPFAM" id="SSF51735">
    <property type="entry name" value="NAD(P)-binding Rossmann-fold domains"/>
    <property type="match status" value="1"/>
</dbReference>
<dbReference type="Pfam" id="PF08240">
    <property type="entry name" value="ADH_N"/>
    <property type="match status" value="1"/>
</dbReference>
<dbReference type="InterPro" id="IPR051397">
    <property type="entry name" value="Zn-ADH-like_protein"/>
</dbReference>
<feature type="domain" description="Enoyl reductase (ER)" evidence="1">
    <location>
        <begin position="8"/>
        <end position="310"/>
    </location>
</feature>
<sequence>MKAVRVHAFDAPPVIEEVTQPVLRPGRTLVRMEAATVGHIDRTVWRGSFLKHPPFPYTPGVEAAGVVVASAVYASGQRVWLRGSGLGTLFDGTWCELIDAPDEALGLLPDGVPAAIGAAFFSPSTSAWVALHDVARLSAAESVLVTGATGAVGSLAVQLALDAGADVTALVADAAQAARMPSGAKVLVLGNEPGSSMDSISADLLVDTVGGGVLAAALARVKPGGRAVLVGYTAGNTLTLDIAHFLQRDVSLLPLNMFRREPAGRAAAPDLLARLADGRLKLDVQPFALESAAQAMDWISQRGHRGRAVLTMGR</sequence>
<reference evidence="2 3" key="1">
    <citation type="submission" date="2024-03" db="EMBL/GenBank/DDBJ databases">
        <title>Novel species of the genus Variovorax.</title>
        <authorList>
            <person name="Liu Q."/>
            <person name="Xin Y.-H."/>
        </authorList>
    </citation>
    <scope>NUCLEOTIDE SEQUENCE [LARGE SCALE GENOMIC DNA]</scope>
    <source>
        <strain evidence="2 3">KACC 18899</strain>
    </source>
</reference>
<dbReference type="InterPro" id="IPR036291">
    <property type="entry name" value="NAD(P)-bd_dom_sf"/>
</dbReference>
<keyword evidence="3" id="KW-1185">Reference proteome</keyword>
<dbReference type="EMBL" id="JBBKZU010000003">
    <property type="protein sequence ID" value="MEJ8810930.1"/>
    <property type="molecule type" value="Genomic_DNA"/>
</dbReference>
<dbReference type="InterPro" id="IPR013154">
    <property type="entry name" value="ADH-like_N"/>
</dbReference>
<dbReference type="Pfam" id="PF00107">
    <property type="entry name" value="ADH_zinc_N"/>
    <property type="match status" value="1"/>
</dbReference>
<organism evidence="2 3">
    <name type="scientific">Variovorax ureilyticus</name>
    <dbReference type="NCBI Taxonomy" id="1836198"/>
    <lineage>
        <taxon>Bacteria</taxon>
        <taxon>Pseudomonadati</taxon>
        <taxon>Pseudomonadota</taxon>
        <taxon>Betaproteobacteria</taxon>
        <taxon>Burkholderiales</taxon>
        <taxon>Comamonadaceae</taxon>
        <taxon>Variovorax</taxon>
    </lineage>
</organism>
<evidence type="ECO:0000313" key="2">
    <source>
        <dbReference type="EMBL" id="MEJ8810930.1"/>
    </source>
</evidence>
<protein>
    <submittedName>
        <fullName evidence="2">Zinc-binding alcohol dehydrogenase family protein</fullName>
    </submittedName>
</protein>
<dbReference type="SMART" id="SM00829">
    <property type="entry name" value="PKS_ER"/>
    <property type="match status" value="1"/>
</dbReference>
<dbReference type="InterPro" id="IPR013149">
    <property type="entry name" value="ADH-like_C"/>
</dbReference>
<gene>
    <name evidence="2" type="ORF">WKW77_07600</name>
</gene>
<dbReference type="RefSeq" id="WP_340356252.1">
    <property type="nucleotide sequence ID" value="NZ_JBBKZU010000003.1"/>
</dbReference>
<proteinExistence type="predicted"/>
<dbReference type="Gene3D" id="3.40.50.720">
    <property type="entry name" value="NAD(P)-binding Rossmann-like Domain"/>
    <property type="match status" value="1"/>
</dbReference>
<accession>A0ABU8VB96</accession>
<dbReference type="InterPro" id="IPR020843">
    <property type="entry name" value="ER"/>
</dbReference>